<dbReference type="EMBL" id="FM992689">
    <property type="protein sequence ID" value="CAX43298.1"/>
    <property type="molecule type" value="Genomic_DNA"/>
</dbReference>
<feature type="region of interest" description="Disordered" evidence="10">
    <location>
        <begin position="353"/>
        <end position="383"/>
    </location>
</feature>
<evidence type="ECO:0000256" key="1">
    <source>
        <dbReference type="ARBA" id="ARBA00004123"/>
    </source>
</evidence>
<evidence type="ECO:0000256" key="4">
    <source>
        <dbReference type="ARBA" id="ARBA00023015"/>
    </source>
</evidence>
<dbReference type="GO" id="GO:0016787">
    <property type="term" value="F:hydrolase activity"/>
    <property type="evidence" value="ECO:0007669"/>
    <property type="project" value="UniProtKB-KW"/>
</dbReference>
<keyword evidence="4" id="KW-0805">Transcription regulation</keyword>
<protein>
    <recommendedName>
        <fullName evidence="3">Transcription initiation factor IIF subunit beta</fullName>
    </recommendedName>
    <alternativeName>
        <fullName evidence="9">TFIIF medium subunit</fullName>
    </alternativeName>
    <alternativeName>
        <fullName evidence="8">TFIIF-beta</fullName>
    </alternativeName>
</protein>
<dbReference type="FunFam" id="1.10.10.10:FF:000035">
    <property type="entry name" value="General transcription factor IIF subunit 2"/>
    <property type="match status" value="1"/>
</dbReference>
<dbReference type="eggNOG" id="KOG2905">
    <property type="taxonomic scope" value="Eukaryota"/>
</dbReference>
<dbReference type="VEuPathDB" id="FungiDB:CD36_15200"/>
<evidence type="ECO:0000256" key="10">
    <source>
        <dbReference type="SAM" id="MobiDB-lite"/>
    </source>
</evidence>
<dbReference type="AlphaFoldDB" id="B9WA79"/>
<proteinExistence type="inferred from homology"/>
<keyword evidence="6" id="KW-0804">Transcription</keyword>
<feature type="compositionally biased region" description="Acidic residues" evidence="10">
    <location>
        <begin position="370"/>
        <end position="383"/>
    </location>
</feature>
<name>B9WA79_CANDC</name>
<feature type="compositionally biased region" description="Low complexity" evidence="10">
    <location>
        <begin position="1"/>
        <end position="18"/>
    </location>
</feature>
<dbReference type="Gene3D" id="1.10.10.10">
    <property type="entry name" value="Winged helix-like DNA-binding domain superfamily/Winged helix DNA-binding domain"/>
    <property type="match status" value="1"/>
</dbReference>
<dbReference type="InterPro" id="IPR036390">
    <property type="entry name" value="WH_DNA-bd_sf"/>
</dbReference>
<dbReference type="SUPFAM" id="SSF46785">
    <property type="entry name" value="Winged helix' DNA-binding domain"/>
    <property type="match status" value="1"/>
</dbReference>
<dbReference type="GO" id="GO:0006367">
    <property type="term" value="P:transcription initiation at RNA polymerase II promoter"/>
    <property type="evidence" value="ECO:0007669"/>
    <property type="project" value="InterPro"/>
</dbReference>
<dbReference type="HOGENOM" id="CLU_047858_0_1_1"/>
<dbReference type="Pfam" id="PF02270">
    <property type="entry name" value="TFIIF_beta"/>
    <property type="match status" value="1"/>
</dbReference>
<dbReference type="GeneID" id="8045580"/>
<organism evidence="14 15">
    <name type="scientific">Candida dubliniensis (strain CD36 / ATCC MYA-646 / CBS 7987 / NCPF 3949 / NRRL Y-17841)</name>
    <name type="common">Yeast</name>
    <dbReference type="NCBI Taxonomy" id="573826"/>
    <lineage>
        <taxon>Eukaryota</taxon>
        <taxon>Fungi</taxon>
        <taxon>Dikarya</taxon>
        <taxon>Ascomycota</taxon>
        <taxon>Saccharomycotina</taxon>
        <taxon>Pichiomycetes</taxon>
        <taxon>Debaryomycetaceae</taxon>
        <taxon>Candida/Lodderomyces clade</taxon>
        <taxon>Candida</taxon>
    </lineage>
</organism>
<dbReference type="InterPro" id="IPR040504">
    <property type="entry name" value="TFIIF_beta_N"/>
</dbReference>
<feature type="domain" description="TFIIF beta subunit HTH" evidence="11">
    <location>
        <begin position="282"/>
        <end position="346"/>
    </location>
</feature>
<evidence type="ECO:0000313" key="14">
    <source>
        <dbReference type="EMBL" id="CAX43298.1"/>
    </source>
</evidence>
<dbReference type="PANTHER" id="PTHR10445:SF0">
    <property type="entry name" value="GENERAL TRANSCRIPTION FACTOR IIF SUBUNIT 2"/>
    <property type="match status" value="1"/>
</dbReference>
<evidence type="ECO:0000256" key="9">
    <source>
        <dbReference type="ARBA" id="ARBA00081863"/>
    </source>
</evidence>
<dbReference type="Pfam" id="PF17683">
    <property type="entry name" value="TFIIF_beta_N"/>
    <property type="match status" value="1"/>
</dbReference>
<keyword evidence="7" id="KW-0539">Nucleus</keyword>
<evidence type="ECO:0000256" key="5">
    <source>
        <dbReference type="ARBA" id="ARBA00023125"/>
    </source>
</evidence>
<reference evidence="14 15" key="1">
    <citation type="journal article" date="2009" name="Genome Res.">
        <title>Comparative genomics of the fungal pathogens Candida dubliniensis and Candida albicans.</title>
        <authorList>
            <person name="Jackson A.P."/>
            <person name="Gamble J.A."/>
            <person name="Yeomans T."/>
            <person name="Moran G.P."/>
            <person name="Saunders D."/>
            <person name="Harris D."/>
            <person name="Aslett M."/>
            <person name="Barrell J.F."/>
            <person name="Butler G."/>
            <person name="Citiulo F."/>
            <person name="Coleman D.C."/>
            <person name="de Groot P.W.J."/>
            <person name="Goodwin T.J."/>
            <person name="Quail M.A."/>
            <person name="McQuillan J."/>
            <person name="Munro C.A."/>
            <person name="Pain A."/>
            <person name="Poulter R.T."/>
            <person name="Rajandream M.A."/>
            <person name="Renauld H."/>
            <person name="Spiering M.J."/>
            <person name="Tivey A."/>
            <person name="Gow N.A.R."/>
            <person name="Barrell B."/>
            <person name="Sullivan D.J."/>
            <person name="Berriman M."/>
        </authorList>
    </citation>
    <scope>NUCLEOTIDE SEQUENCE [LARGE SCALE GENOMIC DNA]</scope>
    <source>
        <strain evidence="15">CD36 / ATCC MYA-646 / CBS 7987 / NCPF 3949 / NRRL Y-17841</strain>
    </source>
</reference>
<evidence type="ECO:0000313" key="13">
    <source>
        <dbReference type="CGD" id="CAL0000168111"/>
    </source>
</evidence>
<evidence type="ECO:0000256" key="3">
    <source>
        <dbReference type="ARBA" id="ARBA00021453"/>
    </source>
</evidence>
<dbReference type="InterPro" id="IPR040450">
    <property type="entry name" value="TFIIF_beta_HTH"/>
</dbReference>
<dbReference type="CGD" id="CAL0000168111">
    <property type="gene designation" value="Cd36_15200"/>
</dbReference>
<dbReference type="Proteomes" id="UP000002605">
    <property type="component" value="Chromosome 2"/>
</dbReference>
<keyword evidence="14" id="KW-0378">Hydrolase</keyword>
<evidence type="ECO:0000256" key="8">
    <source>
        <dbReference type="ARBA" id="ARBA00081473"/>
    </source>
</evidence>
<evidence type="ECO:0000313" key="15">
    <source>
        <dbReference type="Proteomes" id="UP000002605"/>
    </source>
</evidence>
<evidence type="ECO:0000259" key="11">
    <source>
        <dbReference type="Pfam" id="PF02270"/>
    </source>
</evidence>
<dbReference type="GO" id="GO:0003677">
    <property type="term" value="F:DNA binding"/>
    <property type="evidence" value="ECO:0007669"/>
    <property type="project" value="UniProtKB-KW"/>
</dbReference>
<dbReference type="RefSeq" id="XP_002417999.1">
    <property type="nucleotide sequence ID" value="XM_002417954.1"/>
</dbReference>
<dbReference type="OrthoDB" id="26094at2759"/>
<gene>
    <name evidence="13" type="ordered locus">Cd36_15200</name>
    <name evidence="14" type="ORF">CD36_15200</name>
</gene>
<evidence type="ECO:0000256" key="2">
    <source>
        <dbReference type="ARBA" id="ARBA00009543"/>
    </source>
</evidence>
<dbReference type="CDD" id="cd07980">
    <property type="entry name" value="TFIIF_beta"/>
    <property type="match status" value="1"/>
</dbReference>
<evidence type="ECO:0000256" key="6">
    <source>
        <dbReference type="ARBA" id="ARBA00023163"/>
    </source>
</evidence>
<accession>B9WA79</accession>
<dbReference type="GO" id="GO:0003743">
    <property type="term" value="F:translation initiation factor activity"/>
    <property type="evidence" value="ECO:0007669"/>
    <property type="project" value="UniProtKB-KW"/>
</dbReference>
<evidence type="ECO:0000256" key="7">
    <source>
        <dbReference type="ARBA" id="ARBA00023242"/>
    </source>
</evidence>
<feature type="domain" description="TFIIF beta subunit N-terminal" evidence="12">
    <location>
        <begin position="59"/>
        <end position="215"/>
    </location>
</feature>
<feature type="region of interest" description="Disordered" evidence="10">
    <location>
        <begin position="1"/>
        <end position="44"/>
    </location>
</feature>
<keyword evidence="5" id="KW-0238">DNA-binding</keyword>
<comment type="similarity">
    <text evidence="2">Belongs to the TFIIF beta subunit family.</text>
</comment>
<dbReference type="SUPFAM" id="SSF50916">
    <property type="entry name" value="Rap30/74 interaction domains"/>
    <property type="match status" value="1"/>
</dbReference>
<evidence type="ECO:0000259" key="12">
    <source>
        <dbReference type="Pfam" id="PF17683"/>
    </source>
</evidence>
<dbReference type="GO" id="GO:0005674">
    <property type="term" value="C:transcription factor TFIIF complex"/>
    <property type="evidence" value="ECO:0007669"/>
    <property type="project" value="InterPro"/>
</dbReference>
<dbReference type="InterPro" id="IPR011039">
    <property type="entry name" value="TFIIF_interaction"/>
</dbReference>
<feature type="compositionally biased region" description="Acidic residues" evidence="10">
    <location>
        <begin position="30"/>
        <end position="44"/>
    </location>
</feature>
<dbReference type="InterPro" id="IPR003196">
    <property type="entry name" value="TFIIF_beta"/>
</dbReference>
<dbReference type="PANTHER" id="PTHR10445">
    <property type="entry name" value="GENERAL TRANSCRIPTION FACTOR IIF SUBUNIT 2"/>
    <property type="match status" value="1"/>
</dbReference>
<dbReference type="KEGG" id="cdu:CD36_15200"/>
<comment type="subcellular location">
    <subcellularLocation>
        <location evidence="1">Nucleus</location>
    </subcellularLocation>
</comment>
<keyword evidence="15" id="KW-1185">Reference proteome</keyword>
<dbReference type="InterPro" id="IPR036388">
    <property type="entry name" value="WH-like_DNA-bd_sf"/>
</dbReference>
<sequence>MSSIKTSPTKKTSESTTKQEAGDDQTNIENFDEEPSMLSDPEDYLEENETLDMNLSKGDQKVWLVKLPKYLMDEWSNPESMNGQHLGNVKIKKDARGKLQVKLVLDNNKNEKIPKEYDIRMLNTQVRNSYVFTEENLKKFKQELTEVSDMPEQPQLKDLNPEKKKFQVRRKFKYFRVQKEGENGQPVKKYIPFVKTIPKKTSLMGKVCHDCTVVPARTASNHGETLMKRQNMIQGKERPKVTLLNEIPGVIQSNAGPSIKGNTASIFLKSTQGKNKNEGRAIRMPKKDLLDLLFRLFEEYEYWSMKGLKERTRQPESYLKESLESIATLIKRGPYTSKYTLKPEYRRLRDAERAVRLGLDNDDEQNKENNEDEDEDEEMEDVV</sequence>